<evidence type="ECO:0000313" key="4">
    <source>
        <dbReference type="EMBL" id="KAG7397850.1"/>
    </source>
</evidence>
<accession>A0A8T1X2A4</accession>
<dbReference type="OrthoDB" id="127814at2759"/>
<dbReference type="AlphaFoldDB" id="A0A8T1X2A4"/>
<keyword evidence="5" id="KW-1185">Reference proteome</keyword>
<dbReference type="Proteomes" id="UP000693981">
    <property type="component" value="Unassembled WGS sequence"/>
</dbReference>
<feature type="coiled-coil region" evidence="1">
    <location>
        <begin position="290"/>
        <end position="317"/>
    </location>
</feature>
<evidence type="ECO:0000313" key="5">
    <source>
        <dbReference type="Proteomes" id="UP000693981"/>
    </source>
</evidence>
<evidence type="ECO:0000256" key="1">
    <source>
        <dbReference type="SAM" id="Coils"/>
    </source>
</evidence>
<reference evidence="4" key="1">
    <citation type="submission" date="2021-02" db="EMBL/GenBank/DDBJ databases">
        <authorList>
            <person name="Palmer J.M."/>
        </authorList>
    </citation>
    <scope>NUCLEOTIDE SEQUENCE</scope>
    <source>
        <strain evidence="4">SCRP23</strain>
    </source>
</reference>
<feature type="domain" description="WRKY19-like zinc finger" evidence="3">
    <location>
        <begin position="429"/>
        <end position="449"/>
    </location>
</feature>
<gene>
    <name evidence="4" type="ORF">PHYBOEH_012041</name>
</gene>
<feature type="region of interest" description="Disordered" evidence="2">
    <location>
        <begin position="249"/>
        <end position="273"/>
    </location>
</feature>
<dbReference type="EMBL" id="JAGDFL010000098">
    <property type="protein sequence ID" value="KAG7397850.1"/>
    <property type="molecule type" value="Genomic_DNA"/>
</dbReference>
<protein>
    <recommendedName>
        <fullName evidence="3">WRKY19-like zinc finger domain-containing protein</fullName>
    </recommendedName>
</protein>
<name>A0A8T1X2A4_9STRA</name>
<evidence type="ECO:0000259" key="3">
    <source>
        <dbReference type="Pfam" id="PF24906"/>
    </source>
</evidence>
<keyword evidence="1" id="KW-0175">Coiled coil</keyword>
<evidence type="ECO:0000256" key="2">
    <source>
        <dbReference type="SAM" id="MobiDB-lite"/>
    </source>
</evidence>
<dbReference type="InterPro" id="IPR056866">
    <property type="entry name" value="Znf_WRKY19"/>
</dbReference>
<comment type="caution">
    <text evidence="4">The sequence shown here is derived from an EMBL/GenBank/DDBJ whole genome shotgun (WGS) entry which is preliminary data.</text>
</comment>
<sequence length="491" mass="56392">MQTRPEVNESVRSAMTPAQLRDTAEDVTYFLNAFGSTGAVRRKLLEQSSDIHQLGNSVRRLLGKAQEWEEFCPQEEECAANGVVGCDETLDDQVDRIMVDVEFFLEKFGSTRTVRQRLAAQRREIVGLHRTVRHARDLTIETSFTAKRLKKDYGKPRQREDDGTGRDVEQHGVAFDYKMQPHRQSADIADASTSLISDGNQLQYEMLEDIKKDLNFFLDEFGSTAAVRRTLRLQSKEIERLEFQVRRLQGRRGRAPAQDAEESEEEKSEKDDVDRIQKDVAFFIEAFGSTRAVRERLERQKKEIEGLRRTVEWMEDRETRKRRQREAAVVPLVSVLADKVESLQTKKAKQRGQILSSGGGSEDDEEMNAMLYTLHDSETKRPNSETPDFDSKIALAEETNVHSILHKNRATANEKATLKAMRRQRIKNRICKEPGCTKQAKRKGLCKRHADWIKCKAEGCEKHEYVQGYCHDHRRLTGRSGNLSSDEWASS</sequence>
<dbReference type="Pfam" id="PF24906">
    <property type="entry name" value="Zf_WRKY19"/>
    <property type="match status" value="1"/>
</dbReference>
<proteinExistence type="predicted"/>
<organism evidence="4 5">
    <name type="scientific">Phytophthora boehmeriae</name>
    <dbReference type="NCBI Taxonomy" id="109152"/>
    <lineage>
        <taxon>Eukaryota</taxon>
        <taxon>Sar</taxon>
        <taxon>Stramenopiles</taxon>
        <taxon>Oomycota</taxon>
        <taxon>Peronosporomycetes</taxon>
        <taxon>Peronosporales</taxon>
        <taxon>Peronosporaceae</taxon>
        <taxon>Phytophthora</taxon>
    </lineage>
</organism>